<keyword evidence="2" id="KW-1185">Reference proteome</keyword>
<evidence type="ECO:0000313" key="2">
    <source>
        <dbReference type="Proteomes" id="UP001152531"/>
    </source>
</evidence>
<organism evidence="1 2">
    <name type="scientific">[Candida] jaroonii</name>
    <dbReference type="NCBI Taxonomy" id="467808"/>
    <lineage>
        <taxon>Eukaryota</taxon>
        <taxon>Fungi</taxon>
        <taxon>Dikarya</taxon>
        <taxon>Ascomycota</taxon>
        <taxon>Saccharomycotina</taxon>
        <taxon>Pichiomycetes</taxon>
        <taxon>Debaryomycetaceae</taxon>
        <taxon>Yamadazyma</taxon>
    </lineage>
</organism>
<accession>A0ACA9Y3P6</accession>
<dbReference type="EMBL" id="CALSDN010000002">
    <property type="protein sequence ID" value="CAH6719599.1"/>
    <property type="molecule type" value="Genomic_DNA"/>
</dbReference>
<dbReference type="Proteomes" id="UP001152531">
    <property type="component" value="Unassembled WGS sequence"/>
</dbReference>
<comment type="caution">
    <text evidence="1">The sequence shown here is derived from an EMBL/GenBank/DDBJ whole genome shotgun (WGS) entry which is preliminary data.</text>
</comment>
<protein>
    <submittedName>
        <fullName evidence="1">Peroxisome assembly protein 12</fullName>
    </submittedName>
</protein>
<reference evidence="1" key="1">
    <citation type="submission" date="2022-06" db="EMBL/GenBank/DDBJ databases">
        <authorList>
            <person name="Legras J.-L."/>
            <person name="Devillers H."/>
            <person name="Grondin C."/>
        </authorList>
    </citation>
    <scope>NUCLEOTIDE SEQUENCE</scope>
    <source>
        <strain evidence="1">CLIB 1444</strain>
    </source>
</reference>
<proteinExistence type="predicted"/>
<gene>
    <name evidence="1" type="ORF">CLIB1444_02S12288</name>
</gene>
<name>A0ACA9Y3P6_9ASCO</name>
<evidence type="ECO:0000313" key="1">
    <source>
        <dbReference type="EMBL" id="CAH6719599.1"/>
    </source>
</evidence>
<sequence>MEYYSSLDASQLDSETPTLFEIISSNQLESLLSPSLRYILVHYASRYPYYLLKVVNNFDEINLFFRSFIEWYFMKYWHGSFTENFYGLKRVNKTPIKTSKLIQLSPSMLEDRRKLSNIQIWVSILEVTGTSYISEKLNYWYELLHPKFITNQLNITDDMDQYEKIRMKIRIWFVKIFPYIQSVVKLGNFIALLSYLNGSKSPSLLTFLFGINYSRLNQHDYQEHDNLKAPHEKPTRVNPPTSQELILKYLMKYFSRPILRSLKLILGTFFPVAIFSLKFLEWWNGSEFSQQLKKSDHLDKVLPPPNTVVPITSLSDEKTVKKVYKSGDKCPLCHEEINNPAVIETGYVFCYTCIYNYLSNSHKIIGERAKARRNALSDSEDDDSEEEAEGDNSEKEGKIKDENKGIDITKGGRCPITGVKLLGCKWNELKNEWEINNIRKVIF</sequence>